<keyword evidence="6" id="KW-0654">Proteoglycan</keyword>
<gene>
    <name evidence="12" type="ORF">SBAD_LOCUS1340</name>
</gene>
<dbReference type="GO" id="GO:0005576">
    <property type="term" value="C:extracellular region"/>
    <property type="evidence" value="ECO:0007669"/>
    <property type="project" value="TreeGrafter"/>
</dbReference>
<dbReference type="GO" id="GO:0005886">
    <property type="term" value="C:plasma membrane"/>
    <property type="evidence" value="ECO:0007669"/>
    <property type="project" value="UniProtKB-SubCell"/>
</dbReference>
<comment type="subcellular location">
    <subcellularLocation>
        <location evidence="1">Cell membrane</location>
        <topology evidence="1">Lipid-anchor</topology>
        <topology evidence="1">GPI-anchor</topology>
    </subcellularLocation>
</comment>
<dbReference type="GO" id="GO:1905475">
    <property type="term" value="P:regulation of protein localization to membrane"/>
    <property type="evidence" value="ECO:0007669"/>
    <property type="project" value="TreeGrafter"/>
</dbReference>
<evidence type="ECO:0000256" key="5">
    <source>
        <dbReference type="ARBA" id="ARBA00022729"/>
    </source>
</evidence>
<dbReference type="GO" id="GO:0098552">
    <property type="term" value="C:side of membrane"/>
    <property type="evidence" value="ECO:0007669"/>
    <property type="project" value="UniProtKB-KW"/>
</dbReference>
<evidence type="ECO:0000256" key="3">
    <source>
        <dbReference type="ARBA" id="ARBA00022475"/>
    </source>
</evidence>
<evidence type="ECO:0000256" key="4">
    <source>
        <dbReference type="ARBA" id="ARBA00022622"/>
    </source>
</evidence>
<keyword evidence="8" id="KW-0325">Glycoprotein</keyword>
<evidence type="ECO:0000313" key="14">
    <source>
        <dbReference type="WBParaSite" id="SBAD_0000139701-mRNA-1"/>
    </source>
</evidence>
<dbReference type="PANTHER" id="PTHR10822:SF29">
    <property type="entry name" value="DIVISION ABNORMALLY DELAYED PROTEIN"/>
    <property type="match status" value="1"/>
</dbReference>
<evidence type="ECO:0000256" key="2">
    <source>
        <dbReference type="ARBA" id="ARBA00010260"/>
    </source>
</evidence>
<keyword evidence="10" id="KW-0449">Lipoprotein</keyword>
<keyword evidence="5" id="KW-0732">Signal</keyword>
<keyword evidence="13" id="KW-1185">Reference proteome</keyword>
<keyword evidence="9" id="KW-0357">Heparan sulfate</keyword>
<evidence type="ECO:0000313" key="13">
    <source>
        <dbReference type="Proteomes" id="UP000270296"/>
    </source>
</evidence>
<evidence type="ECO:0000256" key="7">
    <source>
        <dbReference type="ARBA" id="ARBA00023136"/>
    </source>
</evidence>
<dbReference type="GO" id="GO:0009966">
    <property type="term" value="P:regulation of signal transduction"/>
    <property type="evidence" value="ECO:0007669"/>
    <property type="project" value="InterPro"/>
</dbReference>
<evidence type="ECO:0000256" key="6">
    <source>
        <dbReference type="ARBA" id="ARBA00022974"/>
    </source>
</evidence>
<dbReference type="Pfam" id="PF01153">
    <property type="entry name" value="Glypican"/>
    <property type="match status" value="1"/>
</dbReference>
<evidence type="ECO:0000256" key="1">
    <source>
        <dbReference type="ARBA" id="ARBA00004609"/>
    </source>
</evidence>
<dbReference type="Proteomes" id="UP000270296">
    <property type="component" value="Unassembled WGS sequence"/>
</dbReference>
<protein>
    <submittedName>
        <fullName evidence="14">FZ domain-containing protein</fullName>
    </submittedName>
</protein>
<keyword evidence="3" id="KW-1003">Cell membrane</keyword>
<dbReference type="PANTHER" id="PTHR10822">
    <property type="entry name" value="GLYPICAN"/>
    <property type="match status" value="1"/>
</dbReference>
<dbReference type="OrthoDB" id="6380619at2759"/>
<comment type="similarity">
    <text evidence="2 11">Belongs to the glypican family.</text>
</comment>
<dbReference type="GO" id="GO:0016477">
    <property type="term" value="P:cell migration"/>
    <property type="evidence" value="ECO:0007669"/>
    <property type="project" value="TreeGrafter"/>
</dbReference>
<dbReference type="EMBL" id="UZAM01006795">
    <property type="protein sequence ID" value="VDO94046.1"/>
    <property type="molecule type" value="Genomic_DNA"/>
</dbReference>
<accession>A0A183ICJ6</accession>
<evidence type="ECO:0000256" key="8">
    <source>
        <dbReference type="ARBA" id="ARBA00023180"/>
    </source>
</evidence>
<evidence type="ECO:0000256" key="10">
    <source>
        <dbReference type="ARBA" id="ARBA00023288"/>
    </source>
</evidence>
<reference evidence="12 13" key="2">
    <citation type="submission" date="2018-11" db="EMBL/GenBank/DDBJ databases">
        <authorList>
            <consortium name="Pathogen Informatics"/>
        </authorList>
    </citation>
    <scope>NUCLEOTIDE SEQUENCE [LARGE SCALE GENOMIC DNA]</scope>
</reference>
<evidence type="ECO:0000256" key="11">
    <source>
        <dbReference type="RuleBase" id="RU003518"/>
    </source>
</evidence>
<reference evidence="14" key="1">
    <citation type="submission" date="2016-06" db="UniProtKB">
        <authorList>
            <consortium name="WormBaseParasite"/>
        </authorList>
    </citation>
    <scope>IDENTIFICATION</scope>
</reference>
<dbReference type="AlphaFoldDB" id="A0A183ICJ6"/>
<evidence type="ECO:0000313" key="12">
    <source>
        <dbReference type="EMBL" id="VDO94046.1"/>
    </source>
</evidence>
<keyword evidence="7" id="KW-0472">Membrane</keyword>
<dbReference type="GO" id="GO:0009986">
    <property type="term" value="C:cell surface"/>
    <property type="evidence" value="ECO:0007669"/>
    <property type="project" value="TreeGrafter"/>
</dbReference>
<dbReference type="InterPro" id="IPR001863">
    <property type="entry name" value="Glypican"/>
</dbReference>
<dbReference type="WBParaSite" id="SBAD_0000139701-mRNA-1">
    <property type="protein sequence ID" value="SBAD_0000139701-mRNA-1"/>
    <property type="gene ID" value="SBAD_0000139701"/>
</dbReference>
<sequence length="260" mass="29819">MLMQDVNGQTADGQERRNTMSKVRRIVEKFFVTIFPPVYACVINADCPRGYNFKANYSACVRDAFLKVEPFSDIPVRVGLQLELASNQIRGSFFVMDMLWETLKNLSRAKAEEFLPGLNQETCLRQMFRYYSCSVCLSGINERMTATLPCRRTCQTLLDSCLHTWIHQLEPTWFDECGPIQTNEPTAIGWEKKTSTPVYEVESYKVNIRSVKGQKVLIALQAFAQNLSYVFSDWFSRIPEKICSSRLNALPDNSNCVSER</sequence>
<proteinExistence type="inferred from homology"/>
<keyword evidence="4" id="KW-0336">GPI-anchor</keyword>
<name>A0A183ICJ6_9BILA</name>
<organism evidence="14">
    <name type="scientific">Soboliphyme baturini</name>
    <dbReference type="NCBI Taxonomy" id="241478"/>
    <lineage>
        <taxon>Eukaryota</taxon>
        <taxon>Metazoa</taxon>
        <taxon>Ecdysozoa</taxon>
        <taxon>Nematoda</taxon>
        <taxon>Enoplea</taxon>
        <taxon>Dorylaimia</taxon>
        <taxon>Dioctophymatida</taxon>
        <taxon>Dioctophymatoidea</taxon>
        <taxon>Soboliphymatidae</taxon>
        <taxon>Soboliphyme</taxon>
    </lineage>
</organism>
<evidence type="ECO:0000256" key="9">
    <source>
        <dbReference type="ARBA" id="ARBA00023207"/>
    </source>
</evidence>